<keyword evidence="4" id="KW-1185">Reference proteome</keyword>
<evidence type="ECO:0000313" key="4">
    <source>
        <dbReference type="Proteomes" id="UP000646478"/>
    </source>
</evidence>
<protein>
    <recommendedName>
        <fullName evidence="2">TadE-like domain-containing protein</fullName>
    </recommendedName>
</protein>
<dbReference type="AlphaFoldDB" id="A0A916SGK1"/>
<keyword evidence="1" id="KW-0812">Transmembrane</keyword>
<evidence type="ECO:0000259" key="2">
    <source>
        <dbReference type="Pfam" id="PF07811"/>
    </source>
</evidence>
<feature type="domain" description="TadE-like" evidence="2">
    <location>
        <begin position="21"/>
        <end position="62"/>
    </location>
</feature>
<dbReference type="RefSeq" id="WP_188824929.1">
    <property type="nucleotide sequence ID" value="NZ_BMHH01000012.1"/>
</dbReference>
<name>A0A916SGK1_9HYPH</name>
<evidence type="ECO:0000313" key="3">
    <source>
        <dbReference type="EMBL" id="GGA99053.1"/>
    </source>
</evidence>
<dbReference type="EMBL" id="BMHH01000012">
    <property type="protein sequence ID" value="GGA99053.1"/>
    <property type="molecule type" value="Genomic_DNA"/>
</dbReference>
<evidence type="ECO:0000256" key="1">
    <source>
        <dbReference type="SAM" id="Phobius"/>
    </source>
</evidence>
<gene>
    <name evidence="3" type="ORF">GCM10011491_29130</name>
</gene>
<reference evidence="3" key="2">
    <citation type="submission" date="2020-09" db="EMBL/GenBank/DDBJ databases">
        <authorList>
            <person name="Sun Q."/>
            <person name="Zhou Y."/>
        </authorList>
    </citation>
    <scope>NUCLEOTIDE SEQUENCE</scope>
    <source>
        <strain evidence="3">CGMCC 1.15082</strain>
    </source>
</reference>
<reference evidence="3" key="1">
    <citation type="journal article" date="2014" name="Int. J. Syst. Evol. Microbiol.">
        <title>Complete genome sequence of Corynebacterium casei LMG S-19264T (=DSM 44701T), isolated from a smear-ripened cheese.</title>
        <authorList>
            <consortium name="US DOE Joint Genome Institute (JGI-PGF)"/>
            <person name="Walter F."/>
            <person name="Albersmeier A."/>
            <person name="Kalinowski J."/>
            <person name="Ruckert C."/>
        </authorList>
    </citation>
    <scope>NUCLEOTIDE SEQUENCE</scope>
    <source>
        <strain evidence="3">CGMCC 1.15082</strain>
    </source>
</reference>
<feature type="transmembrane region" description="Helical" evidence="1">
    <location>
        <begin position="21"/>
        <end position="42"/>
    </location>
</feature>
<proteinExistence type="predicted"/>
<sequence length="190" mass="20105">MRHIFQTAFLFRRFFIREKDGASAIEFAVIAPVFVLILAGSLDLGMVIYSRFKLDSAASSGASYALTNADMVTSAQGNDLANKIAALIAARASNAKASVTVNNGPNADFENGVIKASKQSTGADRCYCPTGNAQSLVWGADKQCGAACPDGTRAGKFVAISVQQPYQPIFSGYGFIRDDTISSATVVRTE</sequence>
<dbReference type="Pfam" id="PF07811">
    <property type="entry name" value="TadE"/>
    <property type="match status" value="1"/>
</dbReference>
<keyword evidence="1" id="KW-1133">Transmembrane helix</keyword>
<organism evidence="3 4">
    <name type="scientific">Brucella endophytica</name>
    <dbReference type="NCBI Taxonomy" id="1963359"/>
    <lineage>
        <taxon>Bacteria</taxon>
        <taxon>Pseudomonadati</taxon>
        <taxon>Pseudomonadota</taxon>
        <taxon>Alphaproteobacteria</taxon>
        <taxon>Hyphomicrobiales</taxon>
        <taxon>Brucellaceae</taxon>
        <taxon>Brucella/Ochrobactrum group</taxon>
        <taxon>Brucella</taxon>
    </lineage>
</organism>
<keyword evidence="1" id="KW-0472">Membrane</keyword>
<accession>A0A916SGK1</accession>
<dbReference type="Proteomes" id="UP000646478">
    <property type="component" value="Unassembled WGS sequence"/>
</dbReference>
<dbReference type="InterPro" id="IPR012495">
    <property type="entry name" value="TadE-like_dom"/>
</dbReference>
<comment type="caution">
    <text evidence="3">The sequence shown here is derived from an EMBL/GenBank/DDBJ whole genome shotgun (WGS) entry which is preliminary data.</text>
</comment>